<dbReference type="FunFam" id="3.80.10.10:FF:000601">
    <property type="entry name" value="DNA repair protein Rad7, protein"/>
    <property type="match status" value="1"/>
</dbReference>
<dbReference type="InterPro" id="IPR006553">
    <property type="entry name" value="Leu-rich_rpt_Cys-con_subtyp"/>
</dbReference>
<dbReference type="InterPro" id="IPR056451">
    <property type="entry name" value="Znf_Tbcl_Rhp7"/>
</dbReference>
<sequence>MSTASRAVVCGKFDIVSLDTEILSRPGYQTKLKASIGLAWNRYCGEPKMNPNRQGQGIRGPKSALTDFLAANNVSAVQIQEAYRRRQTREAERQNEEGQQAQEVNADPDTIDQDVAEPDEDDMEVDDVDEAQQAKKRKRQEQVAINKIKKSKKVAKEKARLKAKSEEDDLVLYGNAKSKIIPGQIDNCEECNKRFTVTPYTREAPNGGLLCAKCGKIQEDAKKKKPAIKRPAIPKGRRSKAQSNMMEGYAHIGTKSLRDTCIQRVANSIEDIEDFGDIPPSLYDPLSGILSKRRVMNSRTIDLFLKPDNKRIVIYDAAELKTDDFMRIFQICPRLEILDLRLCGQLKNKVIDFIVERRVPLREVRLDACNLITDEKWQKFFAELGIHLESFQSSWLDIALSNATIGSMVKDCPNLKRLKLKKCFLLDNQTLGLLQGFKKLQHLSLEFSQYTEPASLTTLISEIGKDLRSLCLRGFTNADNTLLEAIGRCRRLKKLAIIQNDCITDKAFAELFRHWSNPPLEQATFTSCRDPSSNLRIPSEEPEDIPLEKPGKIPLEELEKVHSEQPKNTGVGFSSVAFRALMKHSGRGLKKLNLVSCRTISLRALLAVFDGQTIYPELVDIDVSFVQEVDTTVVAGIFKSCPKLARLTAFGCFEIKSLRIPRGIAVIGVPTWQEGLIQEGTEVVM</sequence>
<dbReference type="EMBL" id="CAJPDQ010000030">
    <property type="protein sequence ID" value="CAF9928522.1"/>
    <property type="molecule type" value="Genomic_DNA"/>
</dbReference>
<evidence type="ECO:0000313" key="3">
    <source>
        <dbReference type="EMBL" id="CAF9928522.1"/>
    </source>
</evidence>
<dbReference type="SUPFAM" id="SSF52047">
    <property type="entry name" value="RNI-like"/>
    <property type="match status" value="1"/>
</dbReference>
<reference evidence="3" key="1">
    <citation type="submission" date="2021-03" db="EMBL/GenBank/DDBJ databases">
        <authorList>
            <person name="Tagirdzhanova G."/>
        </authorList>
    </citation>
    <scope>NUCLEOTIDE SEQUENCE</scope>
</reference>
<dbReference type="AlphaFoldDB" id="A0A8H3IHT4"/>
<evidence type="ECO:0000259" key="2">
    <source>
        <dbReference type="Pfam" id="PF23550"/>
    </source>
</evidence>
<proteinExistence type="predicted"/>
<feature type="region of interest" description="Disordered" evidence="1">
    <location>
        <begin position="85"/>
        <end position="143"/>
    </location>
</feature>
<dbReference type="GO" id="GO:0031146">
    <property type="term" value="P:SCF-dependent proteasomal ubiquitin-dependent protein catabolic process"/>
    <property type="evidence" value="ECO:0007669"/>
    <property type="project" value="TreeGrafter"/>
</dbReference>
<dbReference type="SMART" id="SM00367">
    <property type="entry name" value="LRR_CC"/>
    <property type="match status" value="4"/>
</dbReference>
<gene>
    <name evidence="3" type="ORF">GOMPHAMPRED_005154</name>
</gene>
<evidence type="ECO:0000313" key="4">
    <source>
        <dbReference type="Proteomes" id="UP000664169"/>
    </source>
</evidence>
<keyword evidence="4" id="KW-1185">Reference proteome</keyword>
<feature type="compositionally biased region" description="Acidic residues" evidence="1">
    <location>
        <begin position="109"/>
        <end position="130"/>
    </location>
</feature>
<comment type="caution">
    <text evidence="3">The sequence shown here is derived from an EMBL/GenBank/DDBJ whole genome shotgun (WGS) entry which is preliminary data.</text>
</comment>
<dbReference type="InterPro" id="IPR032675">
    <property type="entry name" value="LRR_dom_sf"/>
</dbReference>
<dbReference type="Proteomes" id="UP000664169">
    <property type="component" value="Unassembled WGS sequence"/>
</dbReference>
<dbReference type="Gene3D" id="3.80.10.10">
    <property type="entry name" value="Ribonuclease Inhibitor"/>
    <property type="match status" value="1"/>
</dbReference>
<feature type="compositionally biased region" description="Basic and acidic residues" evidence="1">
    <location>
        <begin position="85"/>
        <end position="96"/>
    </location>
</feature>
<dbReference type="PANTHER" id="PTHR13318:SF234">
    <property type="entry name" value="RNI-LIKE PROTEIN"/>
    <property type="match status" value="1"/>
</dbReference>
<name>A0A8H3IHT4_9LECA</name>
<evidence type="ECO:0000256" key="1">
    <source>
        <dbReference type="SAM" id="MobiDB-lite"/>
    </source>
</evidence>
<dbReference type="PANTHER" id="PTHR13318">
    <property type="entry name" value="PARTNER OF PAIRED, ISOFORM B-RELATED"/>
    <property type="match status" value="1"/>
</dbReference>
<dbReference type="GO" id="GO:0019005">
    <property type="term" value="C:SCF ubiquitin ligase complex"/>
    <property type="evidence" value="ECO:0007669"/>
    <property type="project" value="TreeGrafter"/>
</dbReference>
<dbReference type="OrthoDB" id="1924287at2759"/>
<protein>
    <recommendedName>
        <fullName evidence="2">DNA repair protein rhp7 treble clef domain-containing protein</fullName>
    </recommendedName>
</protein>
<accession>A0A8H3IHT4</accession>
<dbReference type="Pfam" id="PF23550">
    <property type="entry name" value="zf_Tbcl_Rhp7"/>
    <property type="match status" value="1"/>
</dbReference>
<organism evidence="3 4">
    <name type="scientific">Gomphillus americanus</name>
    <dbReference type="NCBI Taxonomy" id="1940652"/>
    <lineage>
        <taxon>Eukaryota</taxon>
        <taxon>Fungi</taxon>
        <taxon>Dikarya</taxon>
        <taxon>Ascomycota</taxon>
        <taxon>Pezizomycotina</taxon>
        <taxon>Lecanoromycetes</taxon>
        <taxon>OSLEUM clade</taxon>
        <taxon>Ostropomycetidae</taxon>
        <taxon>Ostropales</taxon>
        <taxon>Graphidaceae</taxon>
        <taxon>Gomphilloideae</taxon>
        <taxon>Gomphillus</taxon>
    </lineage>
</organism>
<feature type="domain" description="DNA repair protein rhp7 treble clef" evidence="2">
    <location>
        <begin position="182"/>
        <end position="219"/>
    </location>
</feature>